<dbReference type="GO" id="GO:0006352">
    <property type="term" value="P:DNA-templated transcription initiation"/>
    <property type="evidence" value="ECO:0007669"/>
    <property type="project" value="InterPro"/>
</dbReference>
<dbReference type="InterPro" id="IPR013249">
    <property type="entry name" value="RNA_pol_sigma70_r4_t2"/>
</dbReference>
<gene>
    <name evidence="9" type="ORF">SAMN05660841_00226</name>
</gene>
<feature type="domain" description="RNA polymerase sigma-70 region 2" evidence="7">
    <location>
        <begin position="12"/>
        <end position="75"/>
    </location>
</feature>
<comment type="similarity">
    <text evidence="1 6">Belongs to the sigma-70 factor family. ECF subfamily.</text>
</comment>
<dbReference type="InterPro" id="IPR013325">
    <property type="entry name" value="RNA_pol_sigma_r2"/>
</dbReference>
<reference evidence="10" key="1">
    <citation type="submission" date="2017-02" db="EMBL/GenBank/DDBJ databases">
        <authorList>
            <person name="Varghese N."/>
            <person name="Submissions S."/>
        </authorList>
    </citation>
    <scope>NUCLEOTIDE SEQUENCE [LARGE SCALE GENOMIC DNA]</scope>
    <source>
        <strain evidence="10">DSM 24091</strain>
    </source>
</reference>
<dbReference type="Proteomes" id="UP000190150">
    <property type="component" value="Unassembled WGS sequence"/>
</dbReference>
<dbReference type="EMBL" id="FUZF01000001">
    <property type="protein sequence ID" value="SKB39224.1"/>
    <property type="molecule type" value="Genomic_DNA"/>
</dbReference>
<dbReference type="GO" id="GO:0016987">
    <property type="term" value="F:sigma factor activity"/>
    <property type="evidence" value="ECO:0007669"/>
    <property type="project" value="UniProtKB-KW"/>
</dbReference>
<dbReference type="STRING" id="1513896.SAMN05660841_00226"/>
<keyword evidence="10" id="KW-1185">Reference proteome</keyword>
<feature type="domain" description="RNA polymerase sigma factor 70 region 4 type 2" evidence="8">
    <location>
        <begin position="110"/>
        <end position="160"/>
    </location>
</feature>
<dbReference type="InterPro" id="IPR014284">
    <property type="entry name" value="RNA_pol_sigma-70_dom"/>
</dbReference>
<keyword evidence="3 6" id="KW-0731">Sigma factor</keyword>
<dbReference type="InterPro" id="IPR007627">
    <property type="entry name" value="RNA_pol_sigma70_r2"/>
</dbReference>
<keyword evidence="5 6" id="KW-0804">Transcription</keyword>
<evidence type="ECO:0000259" key="8">
    <source>
        <dbReference type="Pfam" id="PF08281"/>
    </source>
</evidence>
<dbReference type="InterPro" id="IPR000838">
    <property type="entry name" value="RNA_pol_sigma70_ECF_CS"/>
</dbReference>
<evidence type="ECO:0000256" key="5">
    <source>
        <dbReference type="ARBA" id="ARBA00023163"/>
    </source>
</evidence>
<evidence type="ECO:0000313" key="10">
    <source>
        <dbReference type="Proteomes" id="UP000190150"/>
    </source>
</evidence>
<protein>
    <recommendedName>
        <fullName evidence="6">RNA polymerase sigma factor</fullName>
    </recommendedName>
</protein>
<dbReference type="CDD" id="cd06171">
    <property type="entry name" value="Sigma70_r4"/>
    <property type="match status" value="1"/>
</dbReference>
<dbReference type="PROSITE" id="PS01063">
    <property type="entry name" value="SIGMA70_ECF"/>
    <property type="match status" value="1"/>
</dbReference>
<name>A0A1T5AW61_9SPHI</name>
<dbReference type="Pfam" id="PF08281">
    <property type="entry name" value="Sigma70_r4_2"/>
    <property type="match status" value="1"/>
</dbReference>
<evidence type="ECO:0000256" key="3">
    <source>
        <dbReference type="ARBA" id="ARBA00023082"/>
    </source>
</evidence>
<organism evidence="9 10">
    <name type="scientific">Sphingobacterium nematocida</name>
    <dbReference type="NCBI Taxonomy" id="1513896"/>
    <lineage>
        <taxon>Bacteria</taxon>
        <taxon>Pseudomonadati</taxon>
        <taxon>Bacteroidota</taxon>
        <taxon>Sphingobacteriia</taxon>
        <taxon>Sphingobacteriales</taxon>
        <taxon>Sphingobacteriaceae</taxon>
        <taxon>Sphingobacterium</taxon>
    </lineage>
</organism>
<dbReference type="Pfam" id="PF04542">
    <property type="entry name" value="Sigma70_r2"/>
    <property type="match status" value="1"/>
</dbReference>
<dbReference type="RefSeq" id="WP_079640583.1">
    <property type="nucleotide sequence ID" value="NZ_FUZF01000001.1"/>
</dbReference>
<dbReference type="AlphaFoldDB" id="A0A1T5AW61"/>
<dbReference type="NCBIfam" id="TIGR02937">
    <property type="entry name" value="sigma70-ECF"/>
    <property type="match status" value="1"/>
</dbReference>
<accession>A0A1T5AW61</accession>
<dbReference type="PANTHER" id="PTHR43133:SF25">
    <property type="entry name" value="RNA POLYMERASE SIGMA FACTOR RFAY-RELATED"/>
    <property type="match status" value="1"/>
</dbReference>
<evidence type="ECO:0000256" key="1">
    <source>
        <dbReference type="ARBA" id="ARBA00010641"/>
    </source>
</evidence>
<keyword evidence="4 6" id="KW-0238">DNA-binding</keyword>
<evidence type="ECO:0000256" key="4">
    <source>
        <dbReference type="ARBA" id="ARBA00023125"/>
    </source>
</evidence>
<evidence type="ECO:0000313" key="9">
    <source>
        <dbReference type="EMBL" id="SKB39224.1"/>
    </source>
</evidence>
<dbReference type="InterPro" id="IPR013324">
    <property type="entry name" value="RNA_pol_sigma_r3/r4-like"/>
</dbReference>
<dbReference type="GO" id="GO:0003677">
    <property type="term" value="F:DNA binding"/>
    <property type="evidence" value="ECO:0007669"/>
    <property type="project" value="UniProtKB-KW"/>
</dbReference>
<dbReference type="SUPFAM" id="SSF88946">
    <property type="entry name" value="Sigma2 domain of RNA polymerase sigma factors"/>
    <property type="match status" value="1"/>
</dbReference>
<dbReference type="PANTHER" id="PTHR43133">
    <property type="entry name" value="RNA POLYMERASE ECF-TYPE SIGMA FACTO"/>
    <property type="match status" value="1"/>
</dbReference>
<evidence type="ECO:0000259" key="7">
    <source>
        <dbReference type="Pfam" id="PF04542"/>
    </source>
</evidence>
<dbReference type="InterPro" id="IPR039425">
    <property type="entry name" value="RNA_pol_sigma-70-like"/>
</dbReference>
<proteinExistence type="inferred from homology"/>
<evidence type="ECO:0000256" key="2">
    <source>
        <dbReference type="ARBA" id="ARBA00023015"/>
    </source>
</evidence>
<dbReference type="Gene3D" id="1.10.10.10">
    <property type="entry name" value="Winged helix-like DNA-binding domain superfamily/Winged helix DNA-binding domain"/>
    <property type="match status" value="1"/>
</dbReference>
<keyword evidence="2 6" id="KW-0805">Transcription regulation</keyword>
<dbReference type="Gene3D" id="1.10.1740.10">
    <property type="match status" value="1"/>
</dbReference>
<evidence type="ECO:0000256" key="6">
    <source>
        <dbReference type="RuleBase" id="RU000716"/>
    </source>
</evidence>
<dbReference type="OrthoDB" id="9803470at2"/>
<dbReference type="InterPro" id="IPR036388">
    <property type="entry name" value="WH-like_DNA-bd_sf"/>
</dbReference>
<sequence>MENKDLNLQLIEYRSVLKSLAYKFTNDPEDIQDLVQETLMRALKYVDQFFHNPRVISWLFVIMKNIYINHYRNRKHRHLYENQKVSQLHDLGCQEPFTENTVENSLVLKDVEHALEKLPTEHKEMFEYHVQGYKYKELSELYGLPEGTIKSRIFLIRKSLQKQFANYM</sequence>
<dbReference type="SUPFAM" id="SSF88659">
    <property type="entry name" value="Sigma3 and sigma4 domains of RNA polymerase sigma factors"/>
    <property type="match status" value="1"/>
</dbReference>